<dbReference type="InterPro" id="IPR007899">
    <property type="entry name" value="CHAD_dom"/>
</dbReference>
<dbReference type="EMBL" id="JBITLV010000001">
    <property type="protein sequence ID" value="MFI7586132.1"/>
    <property type="molecule type" value="Genomic_DNA"/>
</dbReference>
<comment type="caution">
    <text evidence="2">The sequence shown here is derived from an EMBL/GenBank/DDBJ whole genome shotgun (WGS) entry which is preliminary data.</text>
</comment>
<name>A0ABW8AJF7_9ACTN</name>
<evidence type="ECO:0000313" key="3">
    <source>
        <dbReference type="Proteomes" id="UP001612915"/>
    </source>
</evidence>
<evidence type="ECO:0000313" key="2">
    <source>
        <dbReference type="EMBL" id="MFI7586132.1"/>
    </source>
</evidence>
<dbReference type="Proteomes" id="UP001612915">
    <property type="component" value="Unassembled WGS sequence"/>
</dbReference>
<dbReference type="PROSITE" id="PS51708">
    <property type="entry name" value="CHAD"/>
    <property type="match status" value="1"/>
</dbReference>
<dbReference type="SMART" id="SM00880">
    <property type="entry name" value="CHAD"/>
    <property type="match status" value="1"/>
</dbReference>
<dbReference type="SUPFAM" id="SSF55154">
    <property type="entry name" value="CYTH-like phosphatases"/>
    <property type="match status" value="1"/>
</dbReference>
<protein>
    <submittedName>
        <fullName evidence="2">CHAD domain-containing protein</fullName>
    </submittedName>
</protein>
<dbReference type="PANTHER" id="PTHR39339:SF1">
    <property type="entry name" value="CHAD DOMAIN-CONTAINING PROTEIN"/>
    <property type="match status" value="1"/>
</dbReference>
<gene>
    <name evidence="2" type="ORF">ACIB24_03540</name>
</gene>
<sequence>MPAEQHEGDQRAQLEVETTLDADSGFTVPALVGTGRVASVQLREAAELDATYYDTAELTLIRSGITLRRRSGGSDAGWHLKLPASGGRLEVQRPLTGASPPAALLALAQAWLRGRDVGPVARLRTTRTVHDLYADDGRRLAELADDAVRAESYAAGSDLGSSSDWREIEVELVDGRADDVLAPVADALLAAGARPAVTTSKLARALQARLEPTPAHVSEPAGAAGVVLAYLREQLAELLLTDAHVRMDEHDAVHRMRVACRRLRSTLASYGAFFTGGDGSSADGVRRLRDEIAWIAGVLGEARDAEVMRHHLLASLDAQPPEWVLGPVAHRIETELGRRYTEAHAASVRALDSQRYGVLLDDLEAFLAEPPFDPAIAEAGRKAAADLLTGRVRHAHHRVEKAAKKAAKATSPEVHDLQMHEVRKAAKRARYAAEVAALDVPTRTGGSSRSPVRTQARAYAKAAKEVQEILGDHHDAVVLRDELMLLATRAGRWGEPGFTYGLLHADLGHRRALDEVAYEAAWQTLGEVASGWPA</sequence>
<keyword evidence="3" id="KW-1185">Reference proteome</keyword>
<proteinExistence type="predicted"/>
<dbReference type="InterPro" id="IPR038186">
    <property type="entry name" value="CHAD_dom_sf"/>
</dbReference>
<dbReference type="PANTHER" id="PTHR39339">
    <property type="entry name" value="SLR1444 PROTEIN"/>
    <property type="match status" value="1"/>
</dbReference>
<reference evidence="2 3" key="1">
    <citation type="submission" date="2024-10" db="EMBL/GenBank/DDBJ databases">
        <title>The Natural Products Discovery Center: Release of the First 8490 Sequenced Strains for Exploring Actinobacteria Biosynthetic Diversity.</title>
        <authorList>
            <person name="Kalkreuter E."/>
            <person name="Kautsar S.A."/>
            <person name="Yang D."/>
            <person name="Bader C.D."/>
            <person name="Teijaro C.N."/>
            <person name="Fluegel L."/>
            <person name="Davis C.M."/>
            <person name="Simpson J.R."/>
            <person name="Lauterbach L."/>
            <person name="Steele A.D."/>
            <person name="Gui C."/>
            <person name="Meng S."/>
            <person name="Li G."/>
            <person name="Viehrig K."/>
            <person name="Ye F."/>
            <person name="Su P."/>
            <person name="Kiefer A.F."/>
            <person name="Nichols A."/>
            <person name="Cepeda A.J."/>
            <person name="Yan W."/>
            <person name="Fan B."/>
            <person name="Jiang Y."/>
            <person name="Adhikari A."/>
            <person name="Zheng C.-J."/>
            <person name="Schuster L."/>
            <person name="Cowan T.M."/>
            <person name="Smanski M.J."/>
            <person name="Chevrette M.G."/>
            <person name="De Carvalho L.P.S."/>
            <person name="Shen B."/>
        </authorList>
    </citation>
    <scope>NUCLEOTIDE SEQUENCE [LARGE SCALE GENOMIC DNA]</scope>
    <source>
        <strain evidence="2 3">NPDC049639</strain>
    </source>
</reference>
<dbReference type="InterPro" id="IPR023577">
    <property type="entry name" value="CYTH_domain"/>
</dbReference>
<evidence type="ECO:0000259" key="1">
    <source>
        <dbReference type="PROSITE" id="PS51708"/>
    </source>
</evidence>
<organism evidence="2 3">
    <name type="scientific">Spongisporangium articulatum</name>
    <dbReference type="NCBI Taxonomy" id="3362603"/>
    <lineage>
        <taxon>Bacteria</taxon>
        <taxon>Bacillati</taxon>
        <taxon>Actinomycetota</taxon>
        <taxon>Actinomycetes</taxon>
        <taxon>Kineosporiales</taxon>
        <taxon>Kineosporiaceae</taxon>
        <taxon>Spongisporangium</taxon>
    </lineage>
</organism>
<dbReference type="InterPro" id="IPR033469">
    <property type="entry name" value="CYTH-like_dom_sf"/>
</dbReference>
<dbReference type="Gene3D" id="1.40.20.10">
    <property type="entry name" value="CHAD domain"/>
    <property type="match status" value="1"/>
</dbReference>
<dbReference type="CDD" id="cd07374">
    <property type="entry name" value="CYTH-like_Pase"/>
    <property type="match status" value="1"/>
</dbReference>
<dbReference type="RefSeq" id="WP_398275240.1">
    <property type="nucleotide sequence ID" value="NZ_JBITLV010000001.1"/>
</dbReference>
<accession>A0ABW8AJF7</accession>
<dbReference type="Gene3D" id="2.40.320.10">
    <property type="entry name" value="Hypothetical Protein Pfu-838710-001"/>
    <property type="match status" value="1"/>
</dbReference>
<dbReference type="Pfam" id="PF01928">
    <property type="entry name" value="CYTH"/>
    <property type="match status" value="1"/>
</dbReference>
<feature type="domain" description="CHAD" evidence="1">
    <location>
        <begin position="220"/>
        <end position="527"/>
    </location>
</feature>
<dbReference type="SMART" id="SM01118">
    <property type="entry name" value="CYTH"/>
    <property type="match status" value="1"/>
</dbReference>
<dbReference type="Pfam" id="PF05235">
    <property type="entry name" value="CHAD"/>
    <property type="match status" value="1"/>
</dbReference>